<protein>
    <submittedName>
        <fullName evidence="1">Uncharacterized protein</fullName>
    </submittedName>
</protein>
<dbReference type="AlphaFoldDB" id="A0AAV4QZK9"/>
<keyword evidence="2" id="KW-1185">Reference proteome</keyword>
<organism evidence="1 2">
    <name type="scientific">Caerostris extrusa</name>
    <name type="common">Bark spider</name>
    <name type="synonym">Caerostris bankana</name>
    <dbReference type="NCBI Taxonomy" id="172846"/>
    <lineage>
        <taxon>Eukaryota</taxon>
        <taxon>Metazoa</taxon>
        <taxon>Ecdysozoa</taxon>
        <taxon>Arthropoda</taxon>
        <taxon>Chelicerata</taxon>
        <taxon>Arachnida</taxon>
        <taxon>Araneae</taxon>
        <taxon>Araneomorphae</taxon>
        <taxon>Entelegynae</taxon>
        <taxon>Araneoidea</taxon>
        <taxon>Araneidae</taxon>
        <taxon>Caerostris</taxon>
    </lineage>
</organism>
<dbReference type="Proteomes" id="UP001054945">
    <property type="component" value="Unassembled WGS sequence"/>
</dbReference>
<comment type="caution">
    <text evidence="1">The sequence shown here is derived from an EMBL/GenBank/DDBJ whole genome shotgun (WGS) entry which is preliminary data.</text>
</comment>
<dbReference type="EMBL" id="BPLR01006902">
    <property type="protein sequence ID" value="GIY13188.1"/>
    <property type="molecule type" value="Genomic_DNA"/>
</dbReference>
<reference evidence="1 2" key="1">
    <citation type="submission" date="2021-06" db="EMBL/GenBank/DDBJ databases">
        <title>Caerostris extrusa draft genome.</title>
        <authorList>
            <person name="Kono N."/>
            <person name="Arakawa K."/>
        </authorList>
    </citation>
    <scope>NUCLEOTIDE SEQUENCE [LARGE SCALE GENOMIC DNA]</scope>
</reference>
<name>A0AAV4QZK9_CAEEX</name>
<sequence>MLALYLLKGDGVKLSGTNRKPIEDIATVCFLFDVICDDSRKYSPNAPRDTPSSITPTIICKKLLDVTRMTKLPAETRETKS</sequence>
<accession>A0AAV4QZK9</accession>
<evidence type="ECO:0000313" key="1">
    <source>
        <dbReference type="EMBL" id="GIY13188.1"/>
    </source>
</evidence>
<gene>
    <name evidence="1" type="ORF">CEXT_412381</name>
</gene>
<proteinExistence type="predicted"/>
<evidence type="ECO:0000313" key="2">
    <source>
        <dbReference type="Proteomes" id="UP001054945"/>
    </source>
</evidence>